<dbReference type="InterPro" id="IPR038084">
    <property type="entry name" value="PduO/GlcC-like_sf"/>
</dbReference>
<dbReference type="PANTHER" id="PTHR34309:SF10">
    <property type="entry name" value="SLR1406 PROTEIN"/>
    <property type="match status" value="1"/>
</dbReference>
<gene>
    <name evidence="1" type="ORF">COB13_01310</name>
</gene>
<accession>A0A2A4ZA85</accession>
<evidence type="ECO:0000313" key="1">
    <source>
        <dbReference type="EMBL" id="PCJ03895.1"/>
    </source>
</evidence>
<proteinExistence type="predicted"/>
<dbReference type="Pfam" id="PF03928">
    <property type="entry name" value="HbpS-like"/>
    <property type="match status" value="1"/>
</dbReference>
<name>A0A2A4ZA85_9PROT</name>
<dbReference type="InterPro" id="IPR052517">
    <property type="entry name" value="GlcG_carb_metab_protein"/>
</dbReference>
<dbReference type="PANTHER" id="PTHR34309">
    <property type="entry name" value="SLR1406 PROTEIN"/>
    <property type="match status" value="1"/>
</dbReference>
<protein>
    <submittedName>
        <fullName evidence="1">GlcG protein</fullName>
    </submittedName>
</protein>
<dbReference type="InterPro" id="IPR005624">
    <property type="entry name" value="PduO/GlcC-like"/>
</dbReference>
<sequence length="142" mass="14249">MKRISLEAANTIIAAALKKGAELGLNPLSVSVLDAGGNPIAFQRQDGASNSRFQIASGKAAGALALGVSSRSIEKMAIDRPHFIGAFVSQTPFGLIPAAGGLIAKDADGNIVGAVGVTGDTSDNDELCTVAGIEAANLTAQM</sequence>
<dbReference type="SUPFAM" id="SSF143744">
    <property type="entry name" value="GlcG-like"/>
    <property type="match status" value="1"/>
</dbReference>
<dbReference type="AlphaFoldDB" id="A0A2A4ZA85"/>
<comment type="caution">
    <text evidence="1">The sequence shown here is derived from an EMBL/GenBank/DDBJ whole genome shotgun (WGS) entry which is preliminary data.</text>
</comment>
<organism evidence="1">
    <name type="scientific">OCS116 cluster bacterium</name>
    <dbReference type="NCBI Taxonomy" id="2030921"/>
    <lineage>
        <taxon>Bacteria</taxon>
        <taxon>Pseudomonadati</taxon>
        <taxon>Pseudomonadota</taxon>
        <taxon>Alphaproteobacteria</taxon>
        <taxon>OCS116 cluster</taxon>
    </lineage>
</organism>
<reference evidence="1" key="2">
    <citation type="journal article" date="2018" name="ISME J.">
        <title>A dynamic microbial community with high functional redundancy inhabits the cold, oxic subseafloor aquifer.</title>
        <authorList>
            <person name="Tully B.J."/>
            <person name="Wheat C.G."/>
            <person name="Glazer B.T."/>
            <person name="Huber J.A."/>
        </authorList>
    </citation>
    <scope>NUCLEOTIDE SEQUENCE</scope>
    <source>
        <strain evidence="1">NORP83</strain>
    </source>
</reference>
<dbReference type="EMBL" id="NVUS01000001">
    <property type="protein sequence ID" value="PCJ03895.1"/>
    <property type="molecule type" value="Genomic_DNA"/>
</dbReference>
<dbReference type="Gene3D" id="3.30.450.150">
    <property type="entry name" value="Haem-degrading domain"/>
    <property type="match status" value="1"/>
</dbReference>
<reference key="1">
    <citation type="submission" date="2017-08" db="EMBL/GenBank/DDBJ databases">
        <title>A dynamic microbial community with high functional redundancy inhabits the cold, oxic subseafloor aquifer.</title>
        <authorList>
            <person name="Tully B.J."/>
            <person name="Wheat C.G."/>
            <person name="Glazer B.T."/>
            <person name="Huber J.A."/>
        </authorList>
    </citation>
    <scope>NUCLEOTIDE SEQUENCE [LARGE SCALE GENOMIC DNA]</scope>
</reference>